<dbReference type="EMBL" id="HBFS01000923">
    <property type="protein sequence ID" value="CAD8907404.1"/>
    <property type="molecule type" value="Transcribed_RNA"/>
</dbReference>
<dbReference type="Pfam" id="PF10036">
    <property type="entry name" value="RLL"/>
    <property type="match status" value="1"/>
</dbReference>
<dbReference type="PANTHER" id="PTHR15924">
    <property type="entry name" value="CLE"/>
    <property type="match status" value="1"/>
</dbReference>
<dbReference type="InterPro" id="IPR019265">
    <property type="entry name" value="RTRAF"/>
</dbReference>
<dbReference type="AlphaFoldDB" id="A0A7S1C4J5"/>
<evidence type="ECO:0000313" key="1">
    <source>
        <dbReference type="EMBL" id="CAD8907404.1"/>
    </source>
</evidence>
<sequence length="264" mass="27461">MAEEASTRRRLRALAYPRWREFRLDDDNEVVLLVAFLEDRKVRALPMEARAPLRTAGPGWHDAFLSYVGGDPLNCPLLSAAAIEAAGGEVDRATLGACVMWLIGHAIGVEYEDVAEAANAAAVRVASDSGSAPASGASGGGEEGADAAAVRAALTPIAALLGVRVDGRAPAELTEAVRRAVQRKVVPAVEAAGGAGRTLPLTMDGISGGLLTGDAALDRAIAVARLLYVSDLRQLQDSVNELLVSVQAYTADPKTDSRLGKVGR</sequence>
<reference evidence="1" key="1">
    <citation type="submission" date="2021-01" db="EMBL/GenBank/DDBJ databases">
        <authorList>
            <person name="Corre E."/>
            <person name="Pelletier E."/>
            <person name="Niang G."/>
            <person name="Scheremetjew M."/>
            <person name="Finn R."/>
            <person name="Kale V."/>
            <person name="Holt S."/>
            <person name="Cochrane G."/>
            <person name="Meng A."/>
            <person name="Brown T."/>
            <person name="Cohen L."/>
        </authorList>
    </citation>
    <scope>NUCLEOTIDE SEQUENCE</scope>
    <source>
        <strain evidence="1">Ms1</strain>
    </source>
</reference>
<organism evidence="1">
    <name type="scientific">Bicosoecida sp. CB-2014</name>
    <dbReference type="NCBI Taxonomy" id="1486930"/>
    <lineage>
        <taxon>Eukaryota</taxon>
        <taxon>Sar</taxon>
        <taxon>Stramenopiles</taxon>
        <taxon>Bigyra</taxon>
        <taxon>Opalozoa</taxon>
        <taxon>Bicosoecida</taxon>
    </lineage>
</organism>
<accession>A0A7S1C4J5</accession>
<gene>
    <name evidence="1" type="ORF">BSP0115_LOCUS600</name>
</gene>
<protein>
    <submittedName>
        <fullName evidence="1">Uncharacterized protein</fullName>
    </submittedName>
</protein>
<name>A0A7S1C4J5_9STRA</name>
<proteinExistence type="predicted"/>